<dbReference type="FunFam" id="4.10.280.10:FF:000034">
    <property type="entry name" value="MAX network transcriptional repressor"/>
    <property type="match status" value="1"/>
</dbReference>
<keyword evidence="2" id="KW-0678">Repressor</keyword>
<comment type="subcellular location">
    <subcellularLocation>
        <location evidence="1">Nucleus</location>
    </subcellularLocation>
</comment>
<feature type="compositionally biased region" description="Basic and acidic residues" evidence="11">
    <location>
        <begin position="15"/>
        <end position="32"/>
    </location>
</feature>
<evidence type="ECO:0000256" key="3">
    <source>
        <dbReference type="ARBA" id="ARBA00023015"/>
    </source>
</evidence>
<keyword evidence="14" id="KW-1185">Reference proteome</keyword>
<evidence type="ECO:0000313" key="14">
    <source>
        <dbReference type="Proteomes" id="UP000749559"/>
    </source>
</evidence>
<feature type="region of interest" description="Disordered" evidence="11">
    <location>
        <begin position="179"/>
        <end position="209"/>
    </location>
</feature>
<dbReference type="GO" id="GO:0000981">
    <property type="term" value="F:DNA-binding transcription factor activity, RNA polymerase II-specific"/>
    <property type="evidence" value="ECO:0007669"/>
    <property type="project" value="TreeGrafter"/>
</dbReference>
<comment type="subunit">
    <text evidence="8">Efficient DNA binding requires dimerization with another bHLH protein. Binds DNA as a homodimer or a heterodimer with MAX.</text>
</comment>
<feature type="region of interest" description="Disordered" evidence="11">
    <location>
        <begin position="15"/>
        <end position="78"/>
    </location>
</feature>
<evidence type="ECO:0000256" key="10">
    <source>
        <dbReference type="ARBA" id="ARBA00083368"/>
    </source>
</evidence>
<dbReference type="GO" id="GO:0046983">
    <property type="term" value="F:protein dimerization activity"/>
    <property type="evidence" value="ECO:0007669"/>
    <property type="project" value="InterPro"/>
</dbReference>
<keyword evidence="5" id="KW-0804">Transcription</keyword>
<comment type="function">
    <text evidence="7">Binds DNA as a heterodimer with MAX and represses transcription. Binds to the canonical E box sequence 5'-CACGTG-3' and, with higher affinity, to 5'-CACGCG-3'.</text>
</comment>
<dbReference type="Proteomes" id="UP000749559">
    <property type="component" value="Unassembled WGS sequence"/>
</dbReference>
<dbReference type="PANTHER" id="PTHR11969">
    <property type="entry name" value="MAX DIMERIZATION, MAD"/>
    <property type="match status" value="1"/>
</dbReference>
<feature type="compositionally biased region" description="Polar residues" evidence="11">
    <location>
        <begin position="179"/>
        <end position="191"/>
    </location>
</feature>
<accession>A0A8J1UT78</accession>
<dbReference type="SMART" id="SM00353">
    <property type="entry name" value="HLH"/>
    <property type="match status" value="1"/>
</dbReference>
<dbReference type="GO" id="GO:0000978">
    <property type="term" value="F:RNA polymerase II cis-regulatory region sequence-specific DNA binding"/>
    <property type="evidence" value="ECO:0007669"/>
    <property type="project" value="TreeGrafter"/>
</dbReference>
<keyword evidence="6" id="KW-0539">Nucleus</keyword>
<dbReference type="GO" id="GO:0005634">
    <property type="term" value="C:nucleus"/>
    <property type="evidence" value="ECO:0007669"/>
    <property type="project" value="UniProtKB-SubCell"/>
</dbReference>
<evidence type="ECO:0000256" key="6">
    <source>
        <dbReference type="ARBA" id="ARBA00023242"/>
    </source>
</evidence>
<protein>
    <recommendedName>
        <fullName evidence="9">Max-binding protein MNT</fullName>
    </recommendedName>
    <alternativeName>
        <fullName evidence="10">Myc antagonist MNT</fullName>
    </alternativeName>
</protein>
<dbReference type="OrthoDB" id="419455at2759"/>
<evidence type="ECO:0000256" key="4">
    <source>
        <dbReference type="ARBA" id="ARBA00023125"/>
    </source>
</evidence>
<evidence type="ECO:0000256" key="1">
    <source>
        <dbReference type="ARBA" id="ARBA00004123"/>
    </source>
</evidence>
<dbReference type="AlphaFoldDB" id="A0A8J1UT78"/>
<evidence type="ECO:0000256" key="9">
    <source>
        <dbReference type="ARBA" id="ARBA00070444"/>
    </source>
</evidence>
<evidence type="ECO:0000256" key="5">
    <source>
        <dbReference type="ARBA" id="ARBA00023163"/>
    </source>
</evidence>
<evidence type="ECO:0000256" key="2">
    <source>
        <dbReference type="ARBA" id="ARBA00022491"/>
    </source>
</evidence>
<proteinExistence type="predicted"/>
<gene>
    <name evidence="13" type="ORF">OFUS_LOCUS24581</name>
</gene>
<dbReference type="EMBL" id="CAIIXF020000012">
    <property type="protein sequence ID" value="CAH1800732.1"/>
    <property type="molecule type" value="Genomic_DNA"/>
</dbReference>
<reference evidence="13" key="1">
    <citation type="submission" date="2022-03" db="EMBL/GenBank/DDBJ databases">
        <authorList>
            <person name="Martin C."/>
        </authorList>
    </citation>
    <scope>NUCLEOTIDE SEQUENCE</scope>
</reference>
<keyword evidence="3" id="KW-0805">Transcription regulation</keyword>
<name>A0A8J1UT78_OWEFU</name>
<comment type="caution">
    <text evidence="13">The sequence shown here is derived from an EMBL/GenBank/DDBJ whole genome shotgun (WGS) entry which is preliminary data.</text>
</comment>
<dbReference type="SUPFAM" id="SSF47459">
    <property type="entry name" value="HLH, helix-loop-helix DNA-binding domain"/>
    <property type="match status" value="1"/>
</dbReference>
<evidence type="ECO:0000313" key="13">
    <source>
        <dbReference type="EMBL" id="CAH1800732.1"/>
    </source>
</evidence>
<dbReference type="PROSITE" id="PS50888">
    <property type="entry name" value="BHLH"/>
    <property type="match status" value="1"/>
</dbReference>
<feature type="domain" description="BHLH" evidence="12">
    <location>
        <begin position="73"/>
        <end position="125"/>
    </location>
</feature>
<evidence type="ECO:0000256" key="8">
    <source>
        <dbReference type="ARBA" id="ARBA00062701"/>
    </source>
</evidence>
<sequence length="751" mass="79856">MSLDTLLEAAKYVEWKSHTVKPTRDPVKDSHSYSKPAPSQGSADDSSGEGGTDRGNSLSENEYDLKSRPGGSGTREVHNKLEKNRRAHLKECFELLKSQIPSIEDLKKTSNLSILRGALKYIQVLKRREREYEVETQRLASEKIKNQYKLDVLKNELQAMNVRFDLSVWAVADDQMSNSTNTATERGTPINSDDEDMFDGPQSQAPSIPTTTTQSYVMVHPNKIQNAQPLSGLRAQLAQPARIIVPPSSSIPLATSHNSGSSHAYGRPPTVATILSQAAQRSSSLTVVPMSKSTTHVLQKSASVTQMRTPVTQILQQTIAQKAVARQQAIVHQNILQRSHSVPGTLQATSGITLTPLTNVAKTPVPVSTPASTGNRPVIHRIAIPNLVSGGTMTGGAIVANVTSAQGTLISQNAPVLTPVTTGQLNVDNKGIYTLTPNPQPNQITISRFPNMTQTITASPAKASLSKSTTTATMTTLRPVVTLQPTPSGTQSDVTTLRPVVSLQPAPVVTSQSNNNNTTGAQLMKHITVPLNQVLSGGQILSPGLNLSQLMGQTLQAAAPQTSQTSPRTPVTISAIPSFTLTPSGAPSPTMAPTRPLVPAQLIQMPGTQLVVTPSTVARTTTTPTRPAVPTQLLQMPGTQLVVTPTPSTVARSSATPTTRQTVPTQLLQMPGTQLVSPLTVVGQGGVNLNNIISPQMIKQMGQNPIFFMQPQMVPEQHVIMVSVPSIVSTTTVSGIMTNAVAVTTSTSGKS</sequence>
<dbReference type="PANTHER" id="PTHR11969:SF99">
    <property type="entry name" value="MAX-BINDING PROTEIN MNT"/>
    <property type="match status" value="1"/>
</dbReference>
<dbReference type="Gene3D" id="4.10.280.10">
    <property type="entry name" value="Helix-loop-helix DNA-binding domain"/>
    <property type="match status" value="1"/>
</dbReference>
<evidence type="ECO:0000256" key="7">
    <source>
        <dbReference type="ARBA" id="ARBA00057176"/>
    </source>
</evidence>
<evidence type="ECO:0000259" key="12">
    <source>
        <dbReference type="PROSITE" id="PS50888"/>
    </source>
</evidence>
<evidence type="ECO:0000256" key="11">
    <source>
        <dbReference type="SAM" id="MobiDB-lite"/>
    </source>
</evidence>
<dbReference type="Pfam" id="PF00010">
    <property type="entry name" value="HLH"/>
    <property type="match status" value="1"/>
</dbReference>
<dbReference type="InterPro" id="IPR011598">
    <property type="entry name" value="bHLH_dom"/>
</dbReference>
<organism evidence="13 14">
    <name type="scientific">Owenia fusiformis</name>
    <name type="common">Polychaete worm</name>
    <dbReference type="NCBI Taxonomy" id="6347"/>
    <lineage>
        <taxon>Eukaryota</taxon>
        <taxon>Metazoa</taxon>
        <taxon>Spiralia</taxon>
        <taxon>Lophotrochozoa</taxon>
        <taxon>Annelida</taxon>
        <taxon>Polychaeta</taxon>
        <taxon>Sedentaria</taxon>
        <taxon>Canalipalpata</taxon>
        <taxon>Sabellida</taxon>
        <taxon>Oweniida</taxon>
        <taxon>Oweniidae</taxon>
        <taxon>Owenia</taxon>
    </lineage>
</organism>
<dbReference type="CDD" id="cd11402">
    <property type="entry name" value="bHLHzip_Mnt"/>
    <property type="match status" value="1"/>
</dbReference>
<dbReference type="InterPro" id="IPR036638">
    <property type="entry name" value="HLH_DNA-bd_sf"/>
</dbReference>
<keyword evidence="4" id="KW-0238">DNA-binding</keyword>